<dbReference type="GO" id="GO:0016020">
    <property type="term" value="C:membrane"/>
    <property type="evidence" value="ECO:0007669"/>
    <property type="project" value="UniProtKB-SubCell"/>
</dbReference>
<reference evidence="10" key="1">
    <citation type="submission" date="2018-11" db="EMBL/GenBank/DDBJ databases">
        <authorList>
            <person name="Alioto T."/>
            <person name="Alioto T."/>
        </authorList>
    </citation>
    <scope>NUCLEOTIDE SEQUENCE</scope>
</reference>
<dbReference type="EMBL" id="UYJE01009995">
    <property type="protein sequence ID" value="VDI78714.1"/>
    <property type="molecule type" value="Genomic_DNA"/>
</dbReference>
<dbReference type="Pfam" id="PF00001">
    <property type="entry name" value="7tm_1"/>
    <property type="match status" value="1"/>
</dbReference>
<dbReference type="PANTHER" id="PTHR24243:SF208">
    <property type="entry name" value="PYROKININ-1 RECEPTOR"/>
    <property type="match status" value="1"/>
</dbReference>
<comment type="subcellular location">
    <subcellularLocation>
        <location evidence="1">Membrane</location>
        <topology evidence="1">Multi-pass membrane protein</topology>
    </subcellularLocation>
</comment>
<keyword evidence="3 8" id="KW-1133">Transmembrane helix</keyword>
<feature type="transmembrane region" description="Helical" evidence="8">
    <location>
        <begin position="20"/>
        <end position="48"/>
    </location>
</feature>
<keyword evidence="6" id="KW-0675">Receptor</keyword>
<organism evidence="10 11">
    <name type="scientific">Mytilus galloprovincialis</name>
    <name type="common">Mediterranean mussel</name>
    <dbReference type="NCBI Taxonomy" id="29158"/>
    <lineage>
        <taxon>Eukaryota</taxon>
        <taxon>Metazoa</taxon>
        <taxon>Spiralia</taxon>
        <taxon>Lophotrochozoa</taxon>
        <taxon>Mollusca</taxon>
        <taxon>Bivalvia</taxon>
        <taxon>Autobranchia</taxon>
        <taxon>Pteriomorphia</taxon>
        <taxon>Mytilida</taxon>
        <taxon>Mytiloidea</taxon>
        <taxon>Mytilidae</taxon>
        <taxon>Mytilinae</taxon>
        <taxon>Mytilus</taxon>
    </lineage>
</organism>
<dbReference type="Proteomes" id="UP000596742">
    <property type="component" value="Unassembled WGS sequence"/>
</dbReference>
<keyword evidence="2 8" id="KW-0812">Transmembrane</keyword>
<evidence type="ECO:0000313" key="10">
    <source>
        <dbReference type="EMBL" id="VDI78714.1"/>
    </source>
</evidence>
<dbReference type="PRINTS" id="PR00237">
    <property type="entry name" value="GPCRRHODOPSN"/>
</dbReference>
<evidence type="ECO:0000256" key="2">
    <source>
        <dbReference type="ARBA" id="ARBA00022692"/>
    </source>
</evidence>
<dbReference type="InterPro" id="IPR017452">
    <property type="entry name" value="GPCR_Rhodpsn_7TM"/>
</dbReference>
<dbReference type="PANTHER" id="PTHR24243">
    <property type="entry name" value="G-PROTEIN COUPLED RECEPTOR"/>
    <property type="match status" value="1"/>
</dbReference>
<proteinExistence type="predicted"/>
<feature type="non-terminal residue" evidence="10">
    <location>
        <position position="95"/>
    </location>
</feature>
<dbReference type="AlphaFoldDB" id="A0A8B6HGF6"/>
<evidence type="ECO:0000256" key="7">
    <source>
        <dbReference type="ARBA" id="ARBA00023224"/>
    </source>
</evidence>
<evidence type="ECO:0000256" key="6">
    <source>
        <dbReference type="ARBA" id="ARBA00023170"/>
    </source>
</evidence>
<keyword evidence="7" id="KW-0807">Transducer</keyword>
<feature type="domain" description="G-protein coupled receptors family 1 profile" evidence="9">
    <location>
        <begin position="39"/>
        <end position="95"/>
    </location>
</feature>
<dbReference type="Gene3D" id="1.20.1070.10">
    <property type="entry name" value="Rhodopsin 7-helix transmembrane proteins"/>
    <property type="match status" value="1"/>
</dbReference>
<keyword evidence="4" id="KW-0297">G-protein coupled receptor</keyword>
<dbReference type="OrthoDB" id="10036964at2759"/>
<evidence type="ECO:0000256" key="5">
    <source>
        <dbReference type="ARBA" id="ARBA00023136"/>
    </source>
</evidence>
<accession>A0A8B6HGF6</accession>
<evidence type="ECO:0000259" key="9">
    <source>
        <dbReference type="PROSITE" id="PS50262"/>
    </source>
</evidence>
<dbReference type="PROSITE" id="PS50262">
    <property type="entry name" value="G_PROTEIN_RECEP_F1_2"/>
    <property type="match status" value="1"/>
</dbReference>
<sequence length="95" mass="10715">MNSTYLENGTDTKILATPLYMYLWVTVMNVAIFITGFFGNTLVIIVILTYKDMKTSTNCCLLNLSMSDLLTLSICQTSALMEFFGHDRWILGEAL</sequence>
<evidence type="ECO:0000256" key="4">
    <source>
        <dbReference type="ARBA" id="ARBA00023040"/>
    </source>
</evidence>
<dbReference type="GO" id="GO:0004930">
    <property type="term" value="F:G protein-coupled receptor activity"/>
    <property type="evidence" value="ECO:0007669"/>
    <property type="project" value="UniProtKB-KW"/>
</dbReference>
<keyword evidence="5 8" id="KW-0472">Membrane</keyword>
<keyword evidence="11" id="KW-1185">Reference proteome</keyword>
<protein>
    <recommendedName>
        <fullName evidence="9">G-protein coupled receptors family 1 profile domain-containing protein</fullName>
    </recommendedName>
</protein>
<evidence type="ECO:0000256" key="1">
    <source>
        <dbReference type="ARBA" id="ARBA00004141"/>
    </source>
</evidence>
<gene>
    <name evidence="10" type="ORF">MGAL_10B084401</name>
</gene>
<comment type="caution">
    <text evidence="10">The sequence shown here is derived from an EMBL/GenBank/DDBJ whole genome shotgun (WGS) entry which is preliminary data.</text>
</comment>
<evidence type="ECO:0000256" key="3">
    <source>
        <dbReference type="ARBA" id="ARBA00022989"/>
    </source>
</evidence>
<evidence type="ECO:0000256" key="8">
    <source>
        <dbReference type="SAM" id="Phobius"/>
    </source>
</evidence>
<dbReference type="InterPro" id="IPR000276">
    <property type="entry name" value="GPCR_Rhodpsn"/>
</dbReference>
<name>A0A8B6HGF6_MYTGA</name>
<evidence type="ECO:0000313" key="11">
    <source>
        <dbReference type="Proteomes" id="UP000596742"/>
    </source>
</evidence>
<dbReference type="SUPFAM" id="SSF81321">
    <property type="entry name" value="Family A G protein-coupled receptor-like"/>
    <property type="match status" value="1"/>
</dbReference>